<feature type="domain" description="Metallo-beta-lactamase" evidence="1">
    <location>
        <begin position="102"/>
        <end position="282"/>
    </location>
</feature>
<dbReference type="PANTHER" id="PTHR42951">
    <property type="entry name" value="METALLO-BETA-LACTAMASE DOMAIN-CONTAINING"/>
    <property type="match status" value="1"/>
</dbReference>
<dbReference type="Proteomes" id="UP000612899">
    <property type="component" value="Unassembled WGS sequence"/>
</dbReference>
<dbReference type="InterPro" id="IPR050855">
    <property type="entry name" value="NDM-1-like"/>
</dbReference>
<evidence type="ECO:0000259" key="1">
    <source>
        <dbReference type="SMART" id="SM00849"/>
    </source>
</evidence>
<dbReference type="InterPro" id="IPR036866">
    <property type="entry name" value="RibonucZ/Hydroxyglut_hydro"/>
</dbReference>
<organism evidence="2 3">
    <name type="scientific">Rhizocola hellebori</name>
    <dbReference type="NCBI Taxonomy" id="1392758"/>
    <lineage>
        <taxon>Bacteria</taxon>
        <taxon>Bacillati</taxon>
        <taxon>Actinomycetota</taxon>
        <taxon>Actinomycetes</taxon>
        <taxon>Micromonosporales</taxon>
        <taxon>Micromonosporaceae</taxon>
        <taxon>Rhizocola</taxon>
    </lineage>
</organism>
<dbReference type="EMBL" id="BONY01000038">
    <property type="protein sequence ID" value="GIH07606.1"/>
    <property type="molecule type" value="Genomic_DNA"/>
</dbReference>
<comment type="caution">
    <text evidence="2">The sequence shown here is derived from an EMBL/GenBank/DDBJ whole genome shotgun (WGS) entry which is preliminary data.</text>
</comment>
<dbReference type="SMART" id="SM00849">
    <property type="entry name" value="Lactamase_B"/>
    <property type="match status" value="1"/>
</dbReference>
<dbReference type="Gene3D" id="3.60.15.10">
    <property type="entry name" value="Ribonuclease Z/Hydroxyacylglutathione hydrolase-like"/>
    <property type="match status" value="1"/>
</dbReference>
<dbReference type="PANTHER" id="PTHR42951:SF4">
    <property type="entry name" value="ACYL-COENZYME A THIOESTERASE MBLAC2"/>
    <property type="match status" value="1"/>
</dbReference>
<reference evidence="2" key="1">
    <citation type="submission" date="2021-01" db="EMBL/GenBank/DDBJ databases">
        <title>Whole genome shotgun sequence of Rhizocola hellebori NBRC 109834.</title>
        <authorList>
            <person name="Komaki H."/>
            <person name="Tamura T."/>
        </authorList>
    </citation>
    <scope>NUCLEOTIDE SEQUENCE</scope>
    <source>
        <strain evidence="2">NBRC 109834</strain>
    </source>
</reference>
<sequence length="377" mass="40737">MLALLVNVSGVPSAADALGTRVRRLPEMPAGGCRRRSPDCGGKCTSFRRGFATGLEKPWNRGGQLNRASSLARNHVPVKTPRMQQLAPGIYAYVQPDGGWCINNAGVVIGEDTTVVIDTAATERRARLLREEIAKVSLRTPNLLVNTHFHGDHHFGNAQFSPPATIVAHEVARTEIIEAGLGLRQLWPQVEWGETPLTPPTLTFHDAITIHAGQTRIELMHLGPAHTTNDIFVWVPESRVLFAGDVLWNGVTPFCLMGSIAGSLQVIERLRELDPVLIVPGHGDVGGPELFDANEAYLRWIQDIARDGHASGLSTLEVASKTDLGEFAGLLDPERLVGNLHRAYAELAGLAPGARIDVAAAFGEMVAHHGRLPDCHA</sequence>
<dbReference type="AlphaFoldDB" id="A0A8J3QBN2"/>
<dbReference type="SUPFAM" id="SSF56281">
    <property type="entry name" value="Metallo-hydrolase/oxidoreductase"/>
    <property type="match status" value="1"/>
</dbReference>
<name>A0A8J3QBN2_9ACTN</name>
<dbReference type="InterPro" id="IPR001279">
    <property type="entry name" value="Metallo-B-lactamas"/>
</dbReference>
<accession>A0A8J3QBN2</accession>
<protein>
    <submittedName>
        <fullName evidence="2">MBL fold metallo-hydrolase</fullName>
    </submittedName>
</protein>
<evidence type="ECO:0000313" key="3">
    <source>
        <dbReference type="Proteomes" id="UP000612899"/>
    </source>
</evidence>
<proteinExistence type="predicted"/>
<dbReference type="CDD" id="cd16282">
    <property type="entry name" value="metallo-hydrolase-like_MBL-fold"/>
    <property type="match status" value="1"/>
</dbReference>
<keyword evidence="3" id="KW-1185">Reference proteome</keyword>
<dbReference type="Pfam" id="PF00753">
    <property type="entry name" value="Lactamase_B"/>
    <property type="match status" value="1"/>
</dbReference>
<evidence type="ECO:0000313" key="2">
    <source>
        <dbReference type="EMBL" id="GIH07606.1"/>
    </source>
</evidence>
<gene>
    <name evidence="2" type="ORF">Rhe02_56730</name>
</gene>